<proteinExistence type="predicted"/>
<keyword evidence="2" id="KW-1185">Reference proteome</keyword>
<dbReference type="Proteomes" id="UP000828941">
    <property type="component" value="Chromosome 11"/>
</dbReference>
<protein>
    <submittedName>
        <fullName evidence="1">Uncharacterized protein</fullName>
    </submittedName>
</protein>
<comment type="caution">
    <text evidence="1">The sequence shown here is derived from an EMBL/GenBank/DDBJ whole genome shotgun (WGS) entry which is preliminary data.</text>
</comment>
<name>A0ACB9LRQ9_BAUVA</name>
<evidence type="ECO:0000313" key="1">
    <source>
        <dbReference type="EMBL" id="KAI4313959.1"/>
    </source>
</evidence>
<organism evidence="1 2">
    <name type="scientific">Bauhinia variegata</name>
    <name type="common">Purple orchid tree</name>
    <name type="synonym">Phanera variegata</name>
    <dbReference type="NCBI Taxonomy" id="167791"/>
    <lineage>
        <taxon>Eukaryota</taxon>
        <taxon>Viridiplantae</taxon>
        <taxon>Streptophyta</taxon>
        <taxon>Embryophyta</taxon>
        <taxon>Tracheophyta</taxon>
        <taxon>Spermatophyta</taxon>
        <taxon>Magnoliopsida</taxon>
        <taxon>eudicotyledons</taxon>
        <taxon>Gunneridae</taxon>
        <taxon>Pentapetalae</taxon>
        <taxon>rosids</taxon>
        <taxon>fabids</taxon>
        <taxon>Fabales</taxon>
        <taxon>Fabaceae</taxon>
        <taxon>Cercidoideae</taxon>
        <taxon>Cercideae</taxon>
        <taxon>Bauhiniinae</taxon>
        <taxon>Bauhinia</taxon>
    </lineage>
</organism>
<evidence type="ECO:0000313" key="2">
    <source>
        <dbReference type="Proteomes" id="UP000828941"/>
    </source>
</evidence>
<gene>
    <name evidence="1" type="ORF">L6164_026902</name>
</gene>
<dbReference type="EMBL" id="CM039436">
    <property type="protein sequence ID" value="KAI4313959.1"/>
    <property type="molecule type" value="Genomic_DNA"/>
</dbReference>
<reference evidence="1 2" key="1">
    <citation type="journal article" date="2022" name="DNA Res.">
        <title>Chromosomal-level genome assembly of the orchid tree Bauhinia variegata (Leguminosae; Cercidoideae) supports the allotetraploid origin hypothesis of Bauhinia.</title>
        <authorList>
            <person name="Zhong Y."/>
            <person name="Chen Y."/>
            <person name="Zheng D."/>
            <person name="Pang J."/>
            <person name="Liu Y."/>
            <person name="Luo S."/>
            <person name="Meng S."/>
            <person name="Qian L."/>
            <person name="Wei D."/>
            <person name="Dai S."/>
            <person name="Zhou R."/>
        </authorList>
    </citation>
    <scope>NUCLEOTIDE SEQUENCE [LARGE SCALE GENOMIC DNA]</scope>
    <source>
        <strain evidence="1">BV-YZ2020</strain>
    </source>
</reference>
<accession>A0ACB9LRQ9</accession>
<sequence length="107" mass="12129">MISALSWVPKGASKSEPVMADPPSKEEIEEIINSSNLERSGNCEDEENDEDMDDDSNRQELDMDHYDDEDEGVELFSLGIGDLYYSSNEQDPYLQDKEMTILTSLKT</sequence>